<dbReference type="PANTHER" id="PTHR42678">
    <property type="entry name" value="AMIDASE"/>
    <property type="match status" value="1"/>
</dbReference>
<dbReference type="EC" id="3.5.1.4" evidence="3"/>
<proteinExistence type="predicted"/>
<dbReference type="Pfam" id="PF01425">
    <property type="entry name" value="Amidase"/>
    <property type="match status" value="1"/>
</dbReference>
<dbReference type="Gene3D" id="3.90.1300.10">
    <property type="entry name" value="Amidase signature (AS) domain"/>
    <property type="match status" value="1"/>
</dbReference>
<organism evidence="3 4">
    <name type="scientific">Asticcacaulis aquaticus</name>
    <dbReference type="NCBI Taxonomy" id="2984212"/>
    <lineage>
        <taxon>Bacteria</taxon>
        <taxon>Pseudomonadati</taxon>
        <taxon>Pseudomonadota</taxon>
        <taxon>Alphaproteobacteria</taxon>
        <taxon>Caulobacterales</taxon>
        <taxon>Caulobacteraceae</taxon>
        <taxon>Asticcacaulis</taxon>
    </lineage>
</organism>
<feature type="signal peptide" evidence="1">
    <location>
        <begin position="1"/>
        <end position="20"/>
    </location>
</feature>
<reference evidence="3 4" key="1">
    <citation type="submission" date="2023-01" db="EMBL/GenBank/DDBJ databases">
        <title>Novel species of the genus Asticcacaulis isolated from rivers.</title>
        <authorList>
            <person name="Lu H."/>
        </authorList>
    </citation>
    <scope>NUCLEOTIDE SEQUENCE [LARGE SCALE GENOMIC DNA]</scope>
    <source>
        <strain evidence="3 4">BYS171W</strain>
    </source>
</reference>
<dbReference type="GO" id="GO:0004040">
    <property type="term" value="F:amidase activity"/>
    <property type="evidence" value="ECO:0007669"/>
    <property type="project" value="UniProtKB-EC"/>
</dbReference>
<feature type="domain" description="Amidase" evidence="2">
    <location>
        <begin position="49"/>
        <end position="496"/>
    </location>
</feature>
<protein>
    <submittedName>
        <fullName evidence="3">Amidase</fullName>
        <ecNumber evidence="3">3.5.1.4</ecNumber>
    </submittedName>
</protein>
<evidence type="ECO:0000259" key="2">
    <source>
        <dbReference type="Pfam" id="PF01425"/>
    </source>
</evidence>
<dbReference type="EMBL" id="JAQQKX010000006">
    <property type="protein sequence ID" value="MDC7683486.1"/>
    <property type="molecule type" value="Genomic_DNA"/>
</dbReference>
<keyword evidence="3" id="KW-0378">Hydrolase</keyword>
<evidence type="ECO:0000256" key="1">
    <source>
        <dbReference type="SAM" id="SignalP"/>
    </source>
</evidence>
<keyword evidence="1" id="KW-0732">Signal</keyword>
<keyword evidence="4" id="KW-1185">Reference proteome</keyword>
<name>A0ABT5HTT4_9CAUL</name>
<evidence type="ECO:0000313" key="3">
    <source>
        <dbReference type="EMBL" id="MDC7683486.1"/>
    </source>
</evidence>
<dbReference type="NCBIfam" id="NF006006">
    <property type="entry name" value="PRK08137.1"/>
    <property type="match status" value="1"/>
</dbReference>
<dbReference type="SUPFAM" id="SSF75304">
    <property type="entry name" value="Amidase signature (AS) enzymes"/>
    <property type="match status" value="1"/>
</dbReference>
<accession>A0ABT5HTT4</accession>
<dbReference type="InterPro" id="IPR023631">
    <property type="entry name" value="Amidase_dom"/>
</dbReference>
<dbReference type="RefSeq" id="WP_272747954.1">
    <property type="nucleotide sequence ID" value="NZ_JAQQKX010000006.1"/>
</dbReference>
<comment type="caution">
    <text evidence="3">The sequence shown here is derived from an EMBL/GenBank/DDBJ whole genome shotgun (WGS) entry which is preliminary data.</text>
</comment>
<dbReference type="InterPro" id="IPR036928">
    <property type="entry name" value="AS_sf"/>
</dbReference>
<gene>
    <name evidence="3" type="ORF">PQU92_09380</name>
</gene>
<feature type="chain" id="PRO_5045646396" evidence="1">
    <location>
        <begin position="21"/>
        <end position="514"/>
    </location>
</feature>
<evidence type="ECO:0000313" key="4">
    <source>
        <dbReference type="Proteomes" id="UP001214854"/>
    </source>
</evidence>
<sequence>MKARVTIMIAVALVAGSVSAAPKPEGVKEASVESLQTAMRTGDTSAEALTRASIKRIETFDKAKGLNAVIVLNPNAVAEAKALDAERKVGRIRGPLHGIPVLIKDNVETKDPIATTAGSLALKDNITGRDAPVVARLRAAGAVILGKTNLSEWANIRDNDSMSGWSAVGGLTGNAYDSRRSACGSSSGSGVAVAWSFAVLAVGTETDGSVVCPSAMNGIVGLKPSMGLISRTHVVPISHSQDIPGPMGRSVKDVAVMLGVMAGSDPADPATAGADGHKIDYAARLTPDALKGVRIGVLRDRTGGPGKIEPVFNGALKFLEAAGAVLVDIPVSRIEGLGEAELTVLKTELKADLNAYLATTPAAVKTRTLSDVIAFNKANAATEMAFFGQGFFEDAEKTRGLDDPAYKLAAAKARAVSQAHIDGLLKSYNVSILVAPTYGLPWLSDEVNGDQFSGPSASQWPAMSGYPHLTVPMGYVQGLPLGMSFIGTQWSDEALLRAGYAFEQVARVRVPPKE</sequence>
<dbReference type="Proteomes" id="UP001214854">
    <property type="component" value="Unassembled WGS sequence"/>
</dbReference>
<dbReference type="PANTHER" id="PTHR42678:SF34">
    <property type="entry name" value="OS04G0183300 PROTEIN"/>
    <property type="match status" value="1"/>
</dbReference>